<keyword evidence="2" id="KW-1185">Reference proteome</keyword>
<dbReference type="HOGENOM" id="CLU_018255_1_0_1"/>
<dbReference type="CDD" id="cd00303">
    <property type="entry name" value="retropepsin_like"/>
    <property type="match status" value="1"/>
</dbReference>
<reference evidence="1 2" key="1">
    <citation type="submission" date="2014-04" db="EMBL/GenBank/DDBJ databases">
        <authorList>
            <consortium name="DOE Joint Genome Institute"/>
            <person name="Kuo A."/>
            <person name="Kohler A."/>
            <person name="Costa M.D."/>
            <person name="Nagy L.G."/>
            <person name="Floudas D."/>
            <person name="Copeland A."/>
            <person name="Barry K.W."/>
            <person name="Cichocki N."/>
            <person name="Veneault-Fourrey C."/>
            <person name="LaButti K."/>
            <person name="Lindquist E.A."/>
            <person name="Lipzen A."/>
            <person name="Lundell T."/>
            <person name="Morin E."/>
            <person name="Murat C."/>
            <person name="Sun H."/>
            <person name="Tunlid A."/>
            <person name="Henrissat B."/>
            <person name="Grigoriev I.V."/>
            <person name="Hibbett D.S."/>
            <person name="Martin F."/>
            <person name="Nordberg H.P."/>
            <person name="Cantor M.N."/>
            <person name="Hua S.X."/>
        </authorList>
    </citation>
    <scope>NUCLEOTIDE SEQUENCE [LARGE SCALE GENOMIC DNA]</scope>
    <source>
        <strain evidence="1 2">Marx 270</strain>
    </source>
</reference>
<feature type="non-terminal residue" evidence="1">
    <location>
        <position position="566"/>
    </location>
</feature>
<reference evidence="2" key="2">
    <citation type="submission" date="2015-01" db="EMBL/GenBank/DDBJ databases">
        <title>Evolutionary Origins and Diversification of the Mycorrhizal Mutualists.</title>
        <authorList>
            <consortium name="DOE Joint Genome Institute"/>
            <consortium name="Mycorrhizal Genomics Consortium"/>
            <person name="Kohler A."/>
            <person name="Kuo A."/>
            <person name="Nagy L.G."/>
            <person name="Floudas D."/>
            <person name="Copeland A."/>
            <person name="Barry K.W."/>
            <person name="Cichocki N."/>
            <person name="Veneault-Fourrey C."/>
            <person name="LaButti K."/>
            <person name="Lindquist E.A."/>
            <person name="Lipzen A."/>
            <person name="Lundell T."/>
            <person name="Morin E."/>
            <person name="Murat C."/>
            <person name="Riley R."/>
            <person name="Ohm R."/>
            <person name="Sun H."/>
            <person name="Tunlid A."/>
            <person name="Henrissat B."/>
            <person name="Grigoriev I.V."/>
            <person name="Hibbett D.S."/>
            <person name="Martin F."/>
        </authorList>
    </citation>
    <scope>NUCLEOTIDE SEQUENCE [LARGE SCALE GENOMIC DNA]</scope>
    <source>
        <strain evidence="2">Marx 270</strain>
    </source>
</reference>
<accession>A0A0C3ITN1</accession>
<sequence length="566" mass="62523">MSSAQSLIVRCENTTPGKTPPFLTAGDITPEGLCSWELGCENYFWLKSIAEDVQVAKVVGHLLDPRVQDWISNNGDQLTALTFAEFMDEVSTYWLPSDWAEAIQQKMLSSTQGNKAFHLWAVEVESLNVLLQGSEFHLTEDHLHFHLESHMHPDLTAEYRLTAACHEKKFCAWLDLVCLLDKKHIHDATKLNAALRKKPFQPSCLVNTTASNSKAPDGRTCIHPPALTVEECQLLCDNSGCFKCCRLFQNHTMHNCPNDFPEAKNYKVLTAADVEAAKKKCTKPVAAVIEEEPVAKCAHITEVDDDTDAIAVVMPSATLGDGTDLGEEYIAPLSVPHLQWSCLLEGPNLTFPLSVKALIDSGSHLVLIDKSLIVKLGLQHRQLHKSLNVSVALSSGDREVMLLGNYVTLSCLSSDSRFCSHSIRTIIAPGLCTLLLLGLPFLSHNKLVIDHALCTCISKDTGYDLMNPLGSVCSPSLVTPSIQAVKKIKDMISTVQHHIEVLAAAEELTKCNARLKVEFADRFPADIPPTDALPNDVLFHVQPKDANRVIQLRSYDCPKKYCEAWK</sequence>
<dbReference type="AlphaFoldDB" id="A0A0C3ITN1"/>
<dbReference type="Proteomes" id="UP000054217">
    <property type="component" value="Unassembled WGS sequence"/>
</dbReference>
<gene>
    <name evidence="1" type="ORF">M404DRAFT_153059</name>
</gene>
<evidence type="ECO:0000313" key="2">
    <source>
        <dbReference type="Proteomes" id="UP000054217"/>
    </source>
</evidence>
<protein>
    <submittedName>
        <fullName evidence="1">Uncharacterized protein</fullName>
    </submittedName>
</protein>
<organism evidence="1 2">
    <name type="scientific">Pisolithus tinctorius Marx 270</name>
    <dbReference type="NCBI Taxonomy" id="870435"/>
    <lineage>
        <taxon>Eukaryota</taxon>
        <taxon>Fungi</taxon>
        <taxon>Dikarya</taxon>
        <taxon>Basidiomycota</taxon>
        <taxon>Agaricomycotina</taxon>
        <taxon>Agaricomycetes</taxon>
        <taxon>Agaricomycetidae</taxon>
        <taxon>Boletales</taxon>
        <taxon>Sclerodermatineae</taxon>
        <taxon>Pisolithaceae</taxon>
        <taxon>Pisolithus</taxon>
    </lineage>
</organism>
<dbReference type="Gene3D" id="2.40.70.10">
    <property type="entry name" value="Acid Proteases"/>
    <property type="match status" value="1"/>
</dbReference>
<proteinExistence type="predicted"/>
<dbReference type="InParanoid" id="A0A0C3ITN1"/>
<dbReference type="STRING" id="870435.A0A0C3ITN1"/>
<dbReference type="EMBL" id="KN831997">
    <property type="protein sequence ID" value="KIO00253.1"/>
    <property type="molecule type" value="Genomic_DNA"/>
</dbReference>
<evidence type="ECO:0000313" key="1">
    <source>
        <dbReference type="EMBL" id="KIO00253.1"/>
    </source>
</evidence>
<name>A0A0C3ITN1_PISTI</name>
<dbReference type="InterPro" id="IPR021109">
    <property type="entry name" value="Peptidase_aspartic_dom_sf"/>
</dbReference>
<dbReference type="OrthoDB" id="2369050at2759"/>